<comment type="caution">
    <text evidence="1">The sequence shown here is derived from an EMBL/GenBank/DDBJ whole genome shotgun (WGS) entry which is preliminary data.</text>
</comment>
<gene>
    <name evidence="1" type="ORF">P8X34_00590</name>
</gene>
<evidence type="ECO:0000313" key="2">
    <source>
        <dbReference type="Proteomes" id="UP001571980"/>
    </source>
</evidence>
<proteinExistence type="predicted"/>
<organism evidence="1 2">
    <name type="scientific">Pyrococcus kukulkanii</name>
    <dbReference type="NCBI Taxonomy" id="1609559"/>
    <lineage>
        <taxon>Archaea</taxon>
        <taxon>Methanobacteriati</taxon>
        <taxon>Methanobacteriota</taxon>
        <taxon>Thermococci</taxon>
        <taxon>Thermococcales</taxon>
        <taxon>Thermococcaceae</taxon>
        <taxon>Pyrococcus</taxon>
    </lineage>
</organism>
<dbReference type="EMBL" id="JARRIG010000001">
    <property type="protein sequence ID" value="MFA4803263.1"/>
    <property type="molecule type" value="Genomic_DNA"/>
</dbReference>
<protein>
    <submittedName>
        <fullName evidence="1">TPM domain-containing protein</fullName>
    </submittedName>
</protein>
<reference evidence="1 2" key="1">
    <citation type="submission" date="2023-03" db="EMBL/GenBank/DDBJ databases">
        <title>Speciation in Pyrococcus: adaptation to high temperature as a mechanism.</title>
        <authorList>
            <person name="Gu J."/>
        </authorList>
    </citation>
    <scope>NUCLEOTIDE SEQUENCE [LARGE SCALE GENOMIC DNA]</scope>
    <source>
        <strain evidence="1 2">LMOA34</strain>
    </source>
</reference>
<sequence length="700" mass="80241">MRRGFIFTLDVLLAFILVSTIVVGVVTTQINTQSLYQTYMREQSMKSAGDVLTILRTVPLNQLVPGDVIKEWIQNGTLNTTLVSPDMSPLDILATYWAIQPLYPSVDYKGRAKTVINYVLQRLLPGYGYEFVVSNESFIRTSNPQAAEDISTSSMVLSGYSYNRTPRGYVARAYLTRATVIREDLYGWFRVLAGADDGYNVLNITRVIHLPSDAQILEADGKFVTRMGERVTLYINGRRVSMRYGQININDLTGYLRGGDNIVSLVFDDGSYEIGSASGTTMYVKYESNSLEVEDPGLVKVYNVISERTGIMYLLEMFVPGNITSINMKFKVRNVNVVRLYYGFGGNLYLLLEKYANPNGDAIVEFTDDEIKTKVNEVLCGGNDCYEEFKKNISKMVFDFVIGFDAYYNDNTGYWEYEGDTYNDRANRERIIYGYPDSYVKIEYIPRTVRTMYSIPISIYFPYDDSRVSYPGQGLRVEYYLPPTVEPWYADWWVGYTFTDYSTIQNLYENNRRFYSGPLGRYAIRVAYTRLYDWMMQPGQNNVFEIKMTNGNSYVRDEETRGIIKYFIQGYAGYGDVFPYLLQGYPTYKGYNLTYYYYNGRTTEERTILVGDSPYKVISVEDLDPTKYAVDDAVLRLFNQLNYLNDLNPGDWKVPPYDGSQQNPIDVDLPAGVTIQMASMGNIPGLFTPITVTLRIWRES</sequence>
<dbReference type="Proteomes" id="UP001571980">
    <property type="component" value="Unassembled WGS sequence"/>
</dbReference>
<accession>A0ABV4T0M1</accession>
<evidence type="ECO:0000313" key="1">
    <source>
        <dbReference type="EMBL" id="MFA4803263.1"/>
    </source>
</evidence>
<keyword evidence="2" id="KW-1185">Reference proteome</keyword>
<dbReference type="RefSeq" id="WP_372823006.1">
    <property type="nucleotide sequence ID" value="NZ_JARRIC010000001.1"/>
</dbReference>
<name>A0ABV4T0M1_9EURY</name>